<evidence type="ECO:0000313" key="1">
    <source>
        <dbReference type="EMBL" id="KAJ8104503.1"/>
    </source>
</evidence>
<protein>
    <submittedName>
        <fullName evidence="1">Uncharacterized protein</fullName>
    </submittedName>
</protein>
<gene>
    <name evidence="1" type="ORF">OPT61_g10723</name>
</gene>
<dbReference type="Proteomes" id="UP001153331">
    <property type="component" value="Unassembled WGS sequence"/>
</dbReference>
<name>A0ACC2HP13_9PLEO</name>
<dbReference type="EMBL" id="JAPHNI010001973">
    <property type="protein sequence ID" value="KAJ8104503.1"/>
    <property type="molecule type" value="Genomic_DNA"/>
</dbReference>
<evidence type="ECO:0000313" key="2">
    <source>
        <dbReference type="Proteomes" id="UP001153331"/>
    </source>
</evidence>
<keyword evidence="2" id="KW-1185">Reference proteome</keyword>
<proteinExistence type="predicted"/>
<organism evidence="1 2">
    <name type="scientific">Boeremia exigua</name>
    <dbReference type="NCBI Taxonomy" id="749465"/>
    <lineage>
        <taxon>Eukaryota</taxon>
        <taxon>Fungi</taxon>
        <taxon>Dikarya</taxon>
        <taxon>Ascomycota</taxon>
        <taxon>Pezizomycotina</taxon>
        <taxon>Dothideomycetes</taxon>
        <taxon>Pleosporomycetidae</taxon>
        <taxon>Pleosporales</taxon>
        <taxon>Pleosporineae</taxon>
        <taxon>Didymellaceae</taxon>
        <taxon>Boeremia</taxon>
    </lineage>
</organism>
<sequence length="110" mass="11811">MGSLPTVQPRREVGRGAVEESPMGLFDVARGAAAAFSKSAFPLRSNTQTSSRPESRDMGRASMDLSDSDSMHAHEERVRKRDLLANTATGALQSGLGWVLGAKPVNDQNR</sequence>
<reference evidence="1" key="1">
    <citation type="submission" date="2022-11" db="EMBL/GenBank/DDBJ databases">
        <title>Genome Sequence of Boeremia exigua.</title>
        <authorList>
            <person name="Buettner E."/>
        </authorList>
    </citation>
    <scope>NUCLEOTIDE SEQUENCE</scope>
    <source>
        <strain evidence="1">CU02</strain>
    </source>
</reference>
<accession>A0ACC2HP13</accession>
<comment type="caution">
    <text evidence="1">The sequence shown here is derived from an EMBL/GenBank/DDBJ whole genome shotgun (WGS) entry which is preliminary data.</text>
</comment>